<dbReference type="STRING" id="1499967.U27_06991"/>
<feature type="transmembrane region" description="Helical" evidence="7">
    <location>
        <begin position="129"/>
        <end position="147"/>
    </location>
</feature>
<gene>
    <name evidence="9" type="ORF">U27_06991</name>
</gene>
<feature type="transmembrane region" description="Helical" evidence="7">
    <location>
        <begin position="312"/>
        <end position="329"/>
    </location>
</feature>
<evidence type="ECO:0000256" key="4">
    <source>
        <dbReference type="ARBA" id="ARBA00022692"/>
    </source>
</evidence>
<dbReference type="CDD" id="cd06173">
    <property type="entry name" value="MFS_MefA_like"/>
    <property type="match status" value="1"/>
</dbReference>
<keyword evidence="10" id="KW-1185">Reference proteome</keyword>
<dbReference type="GO" id="GO:0022857">
    <property type="term" value="F:transmembrane transporter activity"/>
    <property type="evidence" value="ECO:0007669"/>
    <property type="project" value="InterPro"/>
</dbReference>
<dbReference type="InterPro" id="IPR020846">
    <property type="entry name" value="MFS_dom"/>
</dbReference>
<feature type="transmembrane region" description="Helical" evidence="7">
    <location>
        <begin position="396"/>
        <end position="420"/>
    </location>
</feature>
<feature type="transmembrane region" description="Helical" evidence="7">
    <location>
        <begin position="167"/>
        <end position="192"/>
    </location>
</feature>
<dbReference type="PROSITE" id="PS50850">
    <property type="entry name" value="MFS"/>
    <property type="match status" value="1"/>
</dbReference>
<dbReference type="EMBL" id="DF820471">
    <property type="protein sequence ID" value="GAK60004.1"/>
    <property type="molecule type" value="Genomic_DNA"/>
</dbReference>
<dbReference type="eggNOG" id="COG0477">
    <property type="taxonomic scope" value="Bacteria"/>
</dbReference>
<evidence type="ECO:0000259" key="8">
    <source>
        <dbReference type="PROSITE" id="PS50850"/>
    </source>
</evidence>
<feature type="transmembrane region" description="Helical" evidence="7">
    <location>
        <begin position="102"/>
        <end position="123"/>
    </location>
</feature>
<dbReference type="PANTHER" id="PTHR23513:SF11">
    <property type="entry name" value="STAPHYLOFERRIN A TRANSPORTER"/>
    <property type="match status" value="1"/>
</dbReference>
<organism evidence="9">
    <name type="scientific">Vecturithrix granuli</name>
    <dbReference type="NCBI Taxonomy" id="1499967"/>
    <lineage>
        <taxon>Bacteria</taxon>
        <taxon>Candidatus Moduliflexota</taxon>
        <taxon>Candidatus Vecturitrichia</taxon>
        <taxon>Candidatus Vecturitrichales</taxon>
        <taxon>Candidatus Vecturitrichaceae</taxon>
        <taxon>Candidatus Vecturithrix</taxon>
    </lineage>
</organism>
<dbReference type="HOGENOM" id="CLU_034180_11_2_0"/>
<feature type="domain" description="Major facilitator superfamily (MFS) profile" evidence="8">
    <location>
        <begin position="37"/>
        <end position="424"/>
    </location>
</feature>
<evidence type="ECO:0000256" key="6">
    <source>
        <dbReference type="ARBA" id="ARBA00023136"/>
    </source>
</evidence>
<keyword evidence="3" id="KW-1003">Cell membrane</keyword>
<evidence type="ECO:0000256" key="5">
    <source>
        <dbReference type="ARBA" id="ARBA00022989"/>
    </source>
</evidence>
<keyword evidence="4 7" id="KW-0812">Transmembrane</keyword>
<keyword evidence="5 7" id="KW-1133">Transmembrane helix</keyword>
<name>A0A081C5Z9_VECG1</name>
<dbReference type="InterPro" id="IPR036259">
    <property type="entry name" value="MFS_trans_sf"/>
</dbReference>
<accession>A0A081C5Z9</accession>
<evidence type="ECO:0000313" key="10">
    <source>
        <dbReference type="Proteomes" id="UP000030661"/>
    </source>
</evidence>
<dbReference type="PANTHER" id="PTHR23513">
    <property type="entry name" value="INTEGRAL MEMBRANE EFFLUX PROTEIN-RELATED"/>
    <property type="match status" value="1"/>
</dbReference>
<reference evidence="9" key="1">
    <citation type="journal article" date="2015" name="PeerJ">
        <title>First genomic representation of candidate bacterial phylum KSB3 points to enhanced environmental sensing as a trigger of wastewater bulking.</title>
        <authorList>
            <person name="Sekiguchi Y."/>
            <person name="Ohashi A."/>
            <person name="Parks D.H."/>
            <person name="Yamauchi T."/>
            <person name="Tyson G.W."/>
            <person name="Hugenholtz P."/>
        </authorList>
    </citation>
    <scope>NUCLEOTIDE SEQUENCE [LARGE SCALE GENOMIC DNA]</scope>
</reference>
<sequence length="427" mass="47182">MAQKMSLWLEHLSPQNIRGHITNFHWRESFTALNYRNYRLWFWGQMVSLFGTWMQSTAQGYLIYQLTQSSTYLGYLSFATGIPSWLFMVYAGVVADRMPRRTLLIITQTCMMVLAFMLSILTFTDLVQPWHILILAFLLGTANAFDVPTRHSFLLELVDRKDLTNAIALNSAMFNSALAVGPAASGLAYALFGPGWCFMINAVSFLAVIWALWLMEIAPHPAPLQRNSVFVDLKEGFQYVRTQPIVQILIVLIAVMGIFGFSFTTLFPAWAVKVLGGNETTNGLLQSARGVGALIGALGVASLGRFNIKGKLLTIGTFTFPVVLWLFAATRWLPLSLFTLLGVGAALVLVNNLANALVQTVIPDQLRGRVMGFYMFMFFGAMPIGGLFSGNLAEHIGAPLTLGLCALILLGFAGVLWFFAPKLRTLP</sequence>
<keyword evidence="2" id="KW-0813">Transport</keyword>
<comment type="subcellular location">
    <subcellularLocation>
        <location evidence="1">Cell membrane</location>
        <topology evidence="1">Multi-pass membrane protein</topology>
    </subcellularLocation>
</comment>
<feature type="transmembrane region" description="Helical" evidence="7">
    <location>
        <begin position="248"/>
        <end position="271"/>
    </location>
</feature>
<evidence type="ECO:0000256" key="1">
    <source>
        <dbReference type="ARBA" id="ARBA00004651"/>
    </source>
</evidence>
<evidence type="ECO:0000256" key="2">
    <source>
        <dbReference type="ARBA" id="ARBA00022448"/>
    </source>
</evidence>
<protein>
    <submittedName>
        <fullName evidence="9">Major facilitator superfamily MFS_1</fullName>
    </submittedName>
</protein>
<dbReference type="Pfam" id="PF05977">
    <property type="entry name" value="MFS_3"/>
    <property type="match status" value="1"/>
</dbReference>
<dbReference type="SUPFAM" id="SSF103473">
    <property type="entry name" value="MFS general substrate transporter"/>
    <property type="match status" value="1"/>
</dbReference>
<proteinExistence type="predicted"/>
<dbReference type="Proteomes" id="UP000030661">
    <property type="component" value="Unassembled WGS sequence"/>
</dbReference>
<feature type="transmembrane region" description="Helical" evidence="7">
    <location>
        <begin position="198"/>
        <end position="218"/>
    </location>
</feature>
<feature type="transmembrane region" description="Helical" evidence="7">
    <location>
        <begin position="370"/>
        <end position="390"/>
    </location>
</feature>
<keyword evidence="6 7" id="KW-0472">Membrane</keyword>
<evidence type="ECO:0000256" key="3">
    <source>
        <dbReference type="ARBA" id="ARBA00022475"/>
    </source>
</evidence>
<feature type="transmembrane region" description="Helical" evidence="7">
    <location>
        <begin position="335"/>
        <end position="358"/>
    </location>
</feature>
<dbReference type="InterPro" id="IPR010290">
    <property type="entry name" value="TM_effector"/>
</dbReference>
<dbReference type="Gene3D" id="1.20.1250.20">
    <property type="entry name" value="MFS general substrate transporter like domains"/>
    <property type="match status" value="1"/>
</dbReference>
<dbReference type="AlphaFoldDB" id="A0A081C5Z9"/>
<dbReference type="GO" id="GO:0005886">
    <property type="term" value="C:plasma membrane"/>
    <property type="evidence" value="ECO:0007669"/>
    <property type="project" value="UniProtKB-SubCell"/>
</dbReference>
<feature type="transmembrane region" description="Helical" evidence="7">
    <location>
        <begin position="75"/>
        <end position="95"/>
    </location>
</feature>
<evidence type="ECO:0000256" key="7">
    <source>
        <dbReference type="SAM" id="Phobius"/>
    </source>
</evidence>
<feature type="transmembrane region" description="Helical" evidence="7">
    <location>
        <begin position="283"/>
        <end position="300"/>
    </location>
</feature>
<feature type="transmembrane region" description="Helical" evidence="7">
    <location>
        <begin position="40"/>
        <end position="63"/>
    </location>
</feature>
<evidence type="ECO:0000313" key="9">
    <source>
        <dbReference type="EMBL" id="GAK60004.1"/>
    </source>
</evidence>